<name>A0ABY9VHE6_9ACTN</name>
<keyword evidence="2" id="KW-1185">Reference proteome</keyword>
<accession>A0ABY9VHE6</accession>
<organism evidence="1 2">
    <name type="scientific">Streptomyces luomodiensis</name>
    <dbReference type="NCBI Taxonomy" id="3026192"/>
    <lineage>
        <taxon>Bacteria</taxon>
        <taxon>Bacillati</taxon>
        <taxon>Actinomycetota</taxon>
        <taxon>Actinomycetes</taxon>
        <taxon>Kitasatosporales</taxon>
        <taxon>Streptomycetaceae</taxon>
        <taxon>Streptomyces</taxon>
    </lineage>
</organism>
<gene>
    <name evidence="1" type="ORF">PS467_41695</name>
</gene>
<dbReference type="EMBL" id="CP117522">
    <property type="protein sequence ID" value="WNF01380.1"/>
    <property type="molecule type" value="Genomic_DNA"/>
</dbReference>
<proteinExistence type="predicted"/>
<evidence type="ECO:0000313" key="2">
    <source>
        <dbReference type="Proteomes" id="UP001305606"/>
    </source>
</evidence>
<protein>
    <submittedName>
        <fullName evidence="1">Uncharacterized protein</fullName>
    </submittedName>
</protein>
<sequence length="129" mass="14258">MDNKIWVFTTNGEWRQAEDPLVSHRHLDDWEAEVKAAGYSSWAKFPQQDATPLALEIYRSDKAGSELLFIVNVSTSSYYETVYAESVPALMELLGRWTPVVQGAALGALAGQLNDKGVITSVARNLNAK</sequence>
<evidence type="ECO:0000313" key="1">
    <source>
        <dbReference type="EMBL" id="WNF01380.1"/>
    </source>
</evidence>
<dbReference type="Proteomes" id="UP001305606">
    <property type="component" value="Chromosome"/>
</dbReference>
<dbReference type="RefSeq" id="WP_311039699.1">
    <property type="nucleotide sequence ID" value="NZ_CP117522.1"/>
</dbReference>
<reference evidence="1 2" key="1">
    <citation type="submission" date="2023-02" db="EMBL/GenBank/DDBJ databases">
        <title>Streptomyces sp. SCA4-21 with antifungal activity against Fusarium oxysporum f. sp. cubense, Streptomyces sp. SCA2-17 with antifungal activity against Fusarium oxysporum f. sp. cubense.</title>
        <authorList>
            <person name="Qi D."/>
        </authorList>
    </citation>
    <scope>NUCLEOTIDE SEQUENCE [LARGE SCALE GENOMIC DNA]</scope>
    <source>
        <strain evidence="1 2">SCA4-21</strain>
    </source>
</reference>